<comment type="domain">
    <text evidence="12">Consists of three domains: the N-terminal catalytic domain, the editing domain and the C-terminal anticodon-binding domain.</text>
</comment>
<dbReference type="InterPro" id="IPR007214">
    <property type="entry name" value="YbaK/aa-tRNA-synth-assoc-dom"/>
</dbReference>
<dbReference type="InterPro" id="IPR004154">
    <property type="entry name" value="Anticodon-bd"/>
</dbReference>
<organism evidence="14 15">
    <name type="scientific">Orenia metallireducens</name>
    <dbReference type="NCBI Taxonomy" id="1413210"/>
    <lineage>
        <taxon>Bacteria</taxon>
        <taxon>Bacillati</taxon>
        <taxon>Bacillota</taxon>
        <taxon>Clostridia</taxon>
        <taxon>Halanaerobiales</taxon>
        <taxon>Halobacteroidaceae</taxon>
        <taxon>Orenia</taxon>
    </lineage>
</organism>
<dbReference type="GO" id="GO:0004827">
    <property type="term" value="F:proline-tRNA ligase activity"/>
    <property type="evidence" value="ECO:0007669"/>
    <property type="project" value="UniProtKB-UniRule"/>
</dbReference>
<dbReference type="OrthoDB" id="9809052at2"/>
<dbReference type="CDD" id="cd00779">
    <property type="entry name" value="ProRS_core_prok"/>
    <property type="match status" value="1"/>
</dbReference>
<evidence type="ECO:0000256" key="5">
    <source>
        <dbReference type="ARBA" id="ARBA00022741"/>
    </source>
</evidence>
<dbReference type="RefSeq" id="WP_068716703.1">
    <property type="nucleotide sequence ID" value="NZ_LWDV01000008.1"/>
</dbReference>
<proteinExistence type="inferred from homology"/>
<dbReference type="PANTHER" id="PTHR42753:SF2">
    <property type="entry name" value="PROLINE--TRNA LIGASE"/>
    <property type="match status" value="1"/>
</dbReference>
<dbReference type="NCBIfam" id="TIGR00409">
    <property type="entry name" value="proS_fam_II"/>
    <property type="match status" value="1"/>
</dbReference>
<keyword evidence="7 12" id="KW-0648">Protein biosynthesis</keyword>
<keyword evidence="8 12" id="KW-0030">Aminoacyl-tRNA synthetase</keyword>
<dbReference type="SUPFAM" id="SSF55681">
    <property type="entry name" value="Class II aaRS and biotin synthetases"/>
    <property type="match status" value="1"/>
</dbReference>
<dbReference type="CDD" id="cd00861">
    <property type="entry name" value="ProRS_anticodon_short"/>
    <property type="match status" value="1"/>
</dbReference>
<protein>
    <recommendedName>
        <fullName evidence="12">Proline--tRNA ligase</fullName>
        <ecNumber evidence="12">6.1.1.15</ecNumber>
    </recommendedName>
    <alternativeName>
        <fullName evidence="12">Prolyl-tRNA synthetase</fullName>
        <shortName evidence="12">ProRS</shortName>
    </alternativeName>
</protein>
<dbReference type="HAMAP" id="MF_01569">
    <property type="entry name" value="Pro_tRNA_synth_type1"/>
    <property type="match status" value="1"/>
</dbReference>
<dbReference type="InterPro" id="IPR006195">
    <property type="entry name" value="aa-tRNA-synth_II"/>
</dbReference>
<dbReference type="InterPro" id="IPR002314">
    <property type="entry name" value="aa-tRNA-synt_IIb"/>
</dbReference>
<dbReference type="InterPro" id="IPR044140">
    <property type="entry name" value="ProRS_anticodon_short"/>
</dbReference>
<dbReference type="InterPro" id="IPR036621">
    <property type="entry name" value="Anticodon-bd_dom_sf"/>
</dbReference>
<dbReference type="Proteomes" id="UP000093514">
    <property type="component" value="Unassembled WGS sequence"/>
</dbReference>
<dbReference type="GO" id="GO:0002161">
    <property type="term" value="F:aminoacyl-tRNA deacylase activity"/>
    <property type="evidence" value="ECO:0007669"/>
    <property type="project" value="InterPro"/>
</dbReference>
<comment type="similarity">
    <text evidence="11 12">Belongs to the class-II aminoacyl-tRNA synthetase family. ProS type 1 subfamily.</text>
</comment>
<dbReference type="EC" id="6.1.1.15" evidence="12"/>
<comment type="function">
    <text evidence="10 12">Catalyzes the attachment of proline to tRNA(Pro) in a two-step reaction: proline is first activated by ATP to form Pro-AMP and then transferred to the acceptor end of tRNA(Pro). As ProRS can inadvertently accommodate and process non-cognate amino acids such as alanine and cysteine, to avoid such errors it has two additional distinct editing activities against alanine. One activity is designated as 'pretransfer' editing and involves the tRNA(Pro)-independent hydrolysis of activated Ala-AMP. The other activity is designated 'posttransfer' editing and involves deacylation of mischarged Ala-tRNA(Pro). The misacylated Cys-tRNA(Pro) is not edited by ProRS.</text>
</comment>
<dbReference type="SUPFAM" id="SSF52954">
    <property type="entry name" value="Class II aaRS ABD-related"/>
    <property type="match status" value="1"/>
</dbReference>
<evidence type="ECO:0000256" key="2">
    <source>
        <dbReference type="ARBA" id="ARBA00011738"/>
    </source>
</evidence>
<keyword evidence="15" id="KW-1185">Reference proteome</keyword>
<dbReference type="InterPro" id="IPR045864">
    <property type="entry name" value="aa-tRNA-synth_II/BPL/LPL"/>
</dbReference>
<sequence>MKMSQMYIPTLKETPADAEVISHQLMLRAGLMRKLSSGIYTYLPLGYRVIRKFEDIVREELNKAGAQELLLPALQPAELWEESGRFQNYGPELMRLKDRHGRDFCLGPTHEEVITDLVRDEVRSYKELPLNLYQIQSKYRDEIRPRFGVLRGREFIMKDAYSFDIDEDGLQESYQKMYDAYCNIYSRCGLEYRPVEADTGAIGGSDSHEFMVLADAGEDIVVYCEECNYAANLELAKSKSETVKNNEEAKALEIIDTPDITTIEELVAELDLPAEKMIKAVLYQGKDEIILALVRGDYQVNDIKLGNLLDIVNLELISDEDYESLNTVKGFTGPVNLDNVRIIADELVMEVVNGVAGANQVDKHYVNVNPQRDFEIEEVADIREVKEGEKCIHCGGHLSLTPGIEVGQVFKLGTKYSEPLGATFLDENGKSKPMVMGCYGIGITRTVAAAIEQNHDEYGIVWPKALAPFLVEILVLGKNNEVSERAEQIYHELTSEGIDVLLDDRKERAGVKFNDADLIGCPIRITIGGRSLKEGTLEVKLRKTGEESKIEIDQYLSQIKELIAKLD</sequence>
<comment type="caution">
    <text evidence="14">The sequence shown here is derived from an EMBL/GenBank/DDBJ whole genome shotgun (WGS) entry which is preliminary data.</text>
</comment>
<dbReference type="Pfam" id="PF00587">
    <property type="entry name" value="tRNA-synt_2b"/>
    <property type="match status" value="1"/>
</dbReference>
<evidence type="ECO:0000256" key="4">
    <source>
        <dbReference type="ARBA" id="ARBA00022598"/>
    </source>
</evidence>
<dbReference type="EMBL" id="LWDV01000008">
    <property type="protein sequence ID" value="OCL27128.1"/>
    <property type="molecule type" value="Genomic_DNA"/>
</dbReference>
<keyword evidence="3 12" id="KW-0963">Cytoplasm</keyword>
<reference evidence="15" key="1">
    <citation type="submission" date="2016-07" db="EMBL/GenBank/DDBJ databases">
        <authorList>
            <person name="Florea S."/>
            <person name="Webb J.S."/>
            <person name="Jaromczyk J."/>
            <person name="Schardl C.L."/>
        </authorList>
    </citation>
    <scope>NUCLEOTIDE SEQUENCE [LARGE SCALE GENOMIC DNA]</scope>
    <source>
        <strain evidence="15">Z6</strain>
    </source>
</reference>
<dbReference type="NCBIfam" id="NF006625">
    <property type="entry name" value="PRK09194.1"/>
    <property type="match status" value="1"/>
</dbReference>
<dbReference type="FunFam" id="3.30.930.10:FF:000043">
    <property type="entry name" value="Proline--tRNA ligase"/>
    <property type="match status" value="1"/>
</dbReference>
<evidence type="ECO:0000256" key="6">
    <source>
        <dbReference type="ARBA" id="ARBA00022840"/>
    </source>
</evidence>
<dbReference type="AlphaFoldDB" id="A0A1C0AA15"/>
<evidence type="ECO:0000313" key="15">
    <source>
        <dbReference type="Proteomes" id="UP000093514"/>
    </source>
</evidence>
<keyword evidence="5 12" id="KW-0547">Nucleotide-binding</keyword>
<dbReference type="Pfam" id="PF04073">
    <property type="entry name" value="tRNA_edit"/>
    <property type="match status" value="1"/>
</dbReference>
<evidence type="ECO:0000256" key="7">
    <source>
        <dbReference type="ARBA" id="ARBA00022917"/>
    </source>
</evidence>
<dbReference type="InterPro" id="IPR002316">
    <property type="entry name" value="Pro-tRNA-ligase_IIa"/>
</dbReference>
<comment type="subunit">
    <text evidence="2 12">Homodimer.</text>
</comment>
<evidence type="ECO:0000256" key="9">
    <source>
        <dbReference type="ARBA" id="ARBA00047671"/>
    </source>
</evidence>
<dbReference type="GO" id="GO:0006433">
    <property type="term" value="P:prolyl-tRNA aminoacylation"/>
    <property type="evidence" value="ECO:0007669"/>
    <property type="project" value="UniProtKB-UniRule"/>
</dbReference>
<evidence type="ECO:0000313" key="14">
    <source>
        <dbReference type="EMBL" id="OCL27128.1"/>
    </source>
</evidence>
<name>A0A1C0AA15_9FIRM</name>
<evidence type="ECO:0000256" key="8">
    <source>
        <dbReference type="ARBA" id="ARBA00023146"/>
    </source>
</evidence>
<dbReference type="PIRSF" id="PIRSF001535">
    <property type="entry name" value="ProRS_1"/>
    <property type="match status" value="1"/>
</dbReference>
<dbReference type="InterPro" id="IPR050062">
    <property type="entry name" value="Pro-tRNA_synthetase"/>
</dbReference>
<dbReference type="Gene3D" id="3.40.50.800">
    <property type="entry name" value="Anticodon-binding domain"/>
    <property type="match status" value="1"/>
</dbReference>
<dbReference type="GO" id="GO:0016740">
    <property type="term" value="F:transferase activity"/>
    <property type="evidence" value="ECO:0007669"/>
    <property type="project" value="UniProtKB-ARBA"/>
</dbReference>
<comment type="catalytic activity">
    <reaction evidence="9 12">
        <text>tRNA(Pro) + L-proline + ATP = L-prolyl-tRNA(Pro) + AMP + diphosphate</text>
        <dbReference type="Rhea" id="RHEA:14305"/>
        <dbReference type="Rhea" id="RHEA-COMP:9700"/>
        <dbReference type="Rhea" id="RHEA-COMP:9702"/>
        <dbReference type="ChEBI" id="CHEBI:30616"/>
        <dbReference type="ChEBI" id="CHEBI:33019"/>
        <dbReference type="ChEBI" id="CHEBI:60039"/>
        <dbReference type="ChEBI" id="CHEBI:78442"/>
        <dbReference type="ChEBI" id="CHEBI:78532"/>
        <dbReference type="ChEBI" id="CHEBI:456215"/>
        <dbReference type="EC" id="6.1.1.15"/>
    </reaction>
</comment>
<dbReference type="PANTHER" id="PTHR42753">
    <property type="entry name" value="MITOCHONDRIAL RIBOSOME PROTEIN L39/PROLYL-TRNA LIGASE FAMILY MEMBER"/>
    <property type="match status" value="1"/>
</dbReference>
<dbReference type="GO" id="GO:0005524">
    <property type="term" value="F:ATP binding"/>
    <property type="evidence" value="ECO:0007669"/>
    <property type="project" value="UniProtKB-UniRule"/>
</dbReference>
<evidence type="ECO:0000256" key="3">
    <source>
        <dbReference type="ARBA" id="ARBA00022490"/>
    </source>
</evidence>
<dbReference type="FunFam" id="3.30.930.10:FF:000065">
    <property type="entry name" value="Proline--tRNA ligase"/>
    <property type="match status" value="1"/>
</dbReference>
<evidence type="ECO:0000256" key="11">
    <source>
        <dbReference type="ARBA" id="ARBA00060755"/>
    </source>
</evidence>
<keyword evidence="6 12" id="KW-0067">ATP-binding</keyword>
<comment type="subcellular location">
    <subcellularLocation>
        <location evidence="1 12">Cytoplasm</location>
    </subcellularLocation>
</comment>
<gene>
    <name evidence="12" type="primary">proS</name>
    <name evidence="14" type="ORF">U472_06505</name>
</gene>
<evidence type="ECO:0000256" key="1">
    <source>
        <dbReference type="ARBA" id="ARBA00004496"/>
    </source>
</evidence>
<dbReference type="InterPro" id="IPR036754">
    <property type="entry name" value="YbaK/aa-tRNA-synt-asso_dom_sf"/>
</dbReference>
<reference evidence="14 15" key="2">
    <citation type="submission" date="2016-08" db="EMBL/GenBank/DDBJ databases">
        <title>Orenia metallireducens sp. nov. strain Z6, a Novel Metal-reducing Firmicute from the Deep Subsurface.</title>
        <authorList>
            <person name="Maxim B.I."/>
            <person name="Kenneth K."/>
            <person name="Flynn T.M."/>
            <person name="Oloughlin E.J."/>
            <person name="Locke R.A."/>
            <person name="Weber J.R."/>
            <person name="Egan S.M."/>
            <person name="Mackie R.I."/>
            <person name="Cann I.K."/>
        </authorList>
    </citation>
    <scope>NUCLEOTIDE SEQUENCE [LARGE SCALE GENOMIC DNA]</scope>
    <source>
        <strain evidence="14 15">Z6</strain>
    </source>
</reference>
<evidence type="ECO:0000259" key="13">
    <source>
        <dbReference type="PROSITE" id="PS50862"/>
    </source>
</evidence>
<dbReference type="PRINTS" id="PR01046">
    <property type="entry name" value="TRNASYNTHPRO"/>
</dbReference>
<dbReference type="SUPFAM" id="SSF55826">
    <property type="entry name" value="YbaK/ProRS associated domain"/>
    <property type="match status" value="1"/>
</dbReference>
<evidence type="ECO:0000256" key="10">
    <source>
        <dbReference type="ARBA" id="ARBA00053664"/>
    </source>
</evidence>
<dbReference type="CDD" id="cd04334">
    <property type="entry name" value="ProRS-INS"/>
    <property type="match status" value="1"/>
</dbReference>
<dbReference type="PROSITE" id="PS50862">
    <property type="entry name" value="AA_TRNA_LIGASE_II"/>
    <property type="match status" value="1"/>
</dbReference>
<dbReference type="GO" id="GO:0005829">
    <property type="term" value="C:cytosol"/>
    <property type="evidence" value="ECO:0007669"/>
    <property type="project" value="TreeGrafter"/>
</dbReference>
<accession>A0A1C0AA15</accession>
<dbReference type="Gene3D" id="3.30.930.10">
    <property type="entry name" value="Bira Bifunctional Protein, Domain 2"/>
    <property type="match status" value="2"/>
</dbReference>
<dbReference type="InterPro" id="IPR004500">
    <property type="entry name" value="Pro-tRNA-synth_IIa_bac-type"/>
</dbReference>
<dbReference type="InterPro" id="IPR023717">
    <property type="entry name" value="Pro-tRNA-Synthase_IIa_type1"/>
</dbReference>
<dbReference type="Pfam" id="PF03129">
    <property type="entry name" value="HGTP_anticodon"/>
    <property type="match status" value="1"/>
</dbReference>
<dbReference type="InterPro" id="IPR033730">
    <property type="entry name" value="ProRS_core_prok"/>
</dbReference>
<feature type="domain" description="Aminoacyl-transfer RNA synthetases class-II family profile" evidence="13">
    <location>
        <begin position="33"/>
        <end position="463"/>
    </location>
</feature>
<dbReference type="GO" id="GO:0140096">
    <property type="term" value="F:catalytic activity, acting on a protein"/>
    <property type="evidence" value="ECO:0007669"/>
    <property type="project" value="UniProtKB-ARBA"/>
</dbReference>
<keyword evidence="4 12" id="KW-0436">Ligase</keyword>
<evidence type="ECO:0000256" key="12">
    <source>
        <dbReference type="HAMAP-Rule" id="MF_01569"/>
    </source>
</evidence>